<protein>
    <submittedName>
        <fullName evidence="1">Uncharacterized protein</fullName>
    </submittedName>
</protein>
<accession>A0ABW5IQL0</accession>
<reference evidence="2" key="1">
    <citation type="journal article" date="2019" name="Int. J. Syst. Evol. Microbiol.">
        <title>The Global Catalogue of Microorganisms (GCM) 10K type strain sequencing project: providing services to taxonomists for standard genome sequencing and annotation.</title>
        <authorList>
            <consortium name="The Broad Institute Genomics Platform"/>
            <consortium name="The Broad Institute Genome Sequencing Center for Infectious Disease"/>
            <person name="Wu L."/>
            <person name="Ma J."/>
        </authorList>
    </citation>
    <scope>NUCLEOTIDE SEQUENCE [LARGE SCALE GENOMIC DNA]</scope>
    <source>
        <strain evidence="2">KCTC 42498</strain>
    </source>
</reference>
<dbReference type="Proteomes" id="UP001597544">
    <property type="component" value="Unassembled WGS sequence"/>
</dbReference>
<comment type="caution">
    <text evidence="1">The sequence shown here is derived from an EMBL/GenBank/DDBJ whole genome shotgun (WGS) entry which is preliminary data.</text>
</comment>
<dbReference type="EMBL" id="JBHULU010000021">
    <property type="protein sequence ID" value="MFD2515649.1"/>
    <property type="molecule type" value="Genomic_DNA"/>
</dbReference>
<proteinExistence type="predicted"/>
<evidence type="ECO:0000313" key="2">
    <source>
        <dbReference type="Proteomes" id="UP001597544"/>
    </source>
</evidence>
<evidence type="ECO:0000313" key="1">
    <source>
        <dbReference type="EMBL" id="MFD2515649.1"/>
    </source>
</evidence>
<dbReference type="SUPFAM" id="SSF53756">
    <property type="entry name" value="UDP-Glycosyltransferase/glycogen phosphorylase"/>
    <property type="match status" value="1"/>
</dbReference>
<gene>
    <name evidence="1" type="ORF">ACFSRY_17375</name>
</gene>
<sequence length="404" mass="46270">MKRILFLTSNSLATNPRLVKELALAVKQFECTVISFKFYNWSDALDDEIKTFFPNVAFRELSAGRKPLIPWLCSSIAVRLSQILYPLFRNNLLLNSFAHSKRSFLLWTALMRHTKKYDLVIAHNLASLYPAFSFAMGNNIPFAFDLEDYHPGESIGSNPENEISRRKYLMAKLLPETLYVSYASPLIGDAFLSLFTDNFKKRHFLVNNSFLSKDFNITLEPASEKLSFVWFSQHISFGRGLELVVPILYQYRDQLSLTLIGNLNKNFYQSFLKEYDEVISFTASMAQKELHIALTAFDIGLAIELSAVDLNRELCLTNKIFAYCQAGLYILATDTNAQQLFMNQYQNVGEVVKQSAEEFETSIQSVLAKADEIKRGRESRSTTSKQLAWEHESEKLLNAWSLLL</sequence>
<keyword evidence="2" id="KW-1185">Reference proteome</keyword>
<dbReference type="RefSeq" id="WP_377510803.1">
    <property type="nucleotide sequence ID" value="NZ_JBHULU010000021.1"/>
</dbReference>
<organism evidence="1 2">
    <name type="scientific">Pontibacter locisalis</name>
    <dbReference type="NCBI Taxonomy" id="1719035"/>
    <lineage>
        <taxon>Bacteria</taxon>
        <taxon>Pseudomonadati</taxon>
        <taxon>Bacteroidota</taxon>
        <taxon>Cytophagia</taxon>
        <taxon>Cytophagales</taxon>
        <taxon>Hymenobacteraceae</taxon>
        <taxon>Pontibacter</taxon>
    </lineage>
</organism>
<name>A0ABW5IQL0_9BACT</name>
<dbReference type="Gene3D" id="3.40.50.2000">
    <property type="entry name" value="Glycogen Phosphorylase B"/>
    <property type="match status" value="1"/>
</dbReference>